<dbReference type="GO" id="GO:0003887">
    <property type="term" value="F:DNA-directed DNA polymerase activity"/>
    <property type="evidence" value="ECO:0007669"/>
    <property type="project" value="UniProtKB-EC"/>
</dbReference>
<dbReference type="Gene3D" id="3.40.50.10110">
    <property type="entry name" value="DNA polymerase III subunit chi"/>
    <property type="match status" value="1"/>
</dbReference>
<sequence>MARLEQGPLKVRFYQLATDTRERALLKIVHKVYGLKMRCCLVAESAEQAKWVDDHLWRYPPDSFLPHGMAHEEMATEQPILISDQPQDSNGATVVVMLGSQPLEKLEQFDMLVDFVPSDDESRRGSRLRYKHYLDAGCTMEYWIQDAKGGWAKHGD</sequence>
<dbReference type="PANTHER" id="PTHR38767">
    <property type="entry name" value="DNA POLYMERASE III SUBUNIT CHI"/>
    <property type="match status" value="1"/>
</dbReference>
<dbReference type="GO" id="GO:0003677">
    <property type="term" value="F:DNA binding"/>
    <property type="evidence" value="ECO:0007669"/>
    <property type="project" value="InterPro"/>
</dbReference>
<gene>
    <name evidence="1" type="ORF">MAGMO_2459</name>
</gene>
<dbReference type="InterPro" id="IPR036768">
    <property type="entry name" value="PolIII_chi_sf"/>
</dbReference>
<dbReference type="GO" id="GO:0032298">
    <property type="term" value="P:positive regulation of DNA-templated DNA replication initiation"/>
    <property type="evidence" value="ECO:0007669"/>
    <property type="project" value="TreeGrafter"/>
</dbReference>
<dbReference type="SUPFAM" id="SSF102400">
    <property type="entry name" value="DNA polymerase III chi subunit"/>
    <property type="match status" value="1"/>
</dbReference>
<dbReference type="GO" id="GO:0006260">
    <property type="term" value="P:DNA replication"/>
    <property type="evidence" value="ECO:0007669"/>
    <property type="project" value="InterPro"/>
</dbReference>
<dbReference type="Pfam" id="PF04364">
    <property type="entry name" value="DNA_pol3_chi"/>
    <property type="match status" value="1"/>
</dbReference>
<dbReference type="EMBL" id="LO017727">
    <property type="protein sequence ID" value="CRH06616.1"/>
    <property type="molecule type" value="Genomic_DNA"/>
</dbReference>
<dbReference type="EC" id="2.7.7.7" evidence="1"/>
<dbReference type="PANTHER" id="PTHR38767:SF1">
    <property type="entry name" value="DNA POLYMERASE III SUBUNIT CHI"/>
    <property type="match status" value="1"/>
</dbReference>
<keyword evidence="1" id="KW-0548">Nucleotidyltransferase</keyword>
<keyword evidence="1" id="KW-0808">Transferase</keyword>
<dbReference type="InterPro" id="IPR007459">
    <property type="entry name" value="DNA_pol3_chi"/>
</dbReference>
<proteinExistence type="predicted"/>
<evidence type="ECO:0000313" key="1">
    <source>
        <dbReference type="EMBL" id="CRH06616.1"/>
    </source>
</evidence>
<accession>A0A1S7LLI3</accession>
<reference evidence="1" key="1">
    <citation type="submission" date="2015-04" db="EMBL/GenBank/DDBJ databases">
        <authorList>
            <person name="Syromyatnikov M.Y."/>
            <person name="Popov V.N."/>
        </authorList>
    </citation>
    <scope>NUCLEOTIDE SEQUENCE</scope>
    <source>
        <strain evidence="1">MO-1</strain>
    </source>
</reference>
<protein>
    <submittedName>
        <fullName evidence="1">Putative DNA polymerase III, chi subunit</fullName>
        <ecNumber evidence="1">2.7.7.7</ecNumber>
    </submittedName>
</protein>
<organism evidence="1">
    <name type="scientific">Magnetococcus massalia (strain MO-1)</name>
    <dbReference type="NCBI Taxonomy" id="451514"/>
    <lineage>
        <taxon>Bacteria</taxon>
        <taxon>Pseudomonadati</taxon>
        <taxon>Pseudomonadota</taxon>
        <taxon>Magnetococcia</taxon>
        <taxon>Magnetococcales</taxon>
        <taxon>Magnetococcaceae</taxon>
        <taxon>Magnetococcus</taxon>
    </lineage>
</organism>
<dbReference type="AlphaFoldDB" id="A0A1S7LLI3"/>
<name>A0A1S7LLI3_MAGMO</name>